<proteinExistence type="predicted"/>
<dbReference type="SMART" id="SM00151">
    <property type="entry name" value="SWIB"/>
    <property type="match status" value="1"/>
</dbReference>
<comment type="caution">
    <text evidence="2">The sequence shown here is derived from an EMBL/GenBank/DDBJ whole genome shotgun (WGS) entry which is preliminary data.</text>
</comment>
<reference evidence="2" key="1">
    <citation type="submission" date="2023-02" db="EMBL/GenBank/DDBJ databases">
        <title>Genome of toxic invasive species Heracleum sosnowskyi carries increased number of genes despite the absence of recent whole-genome duplications.</title>
        <authorList>
            <person name="Schelkunov M."/>
            <person name="Shtratnikova V."/>
            <person name="Makarenko M."/>
            <person name="Klepikova A."/>
            <person name="Omelchenko D."/>
            <person name="Novikova G."/>
            <person name="Obukhova E."/>
            <person name="Bogdanov V."/>
            <person name="Penin A."/>
            <person name="Logacheva M."/>
        </authorList>
    </citation>
    <scope>NUCLEOTIDE SEQUENCE</scope>
    <source>
        <strain evidence="2">Hsosn_3</strain>
        <tissue evidence="2">Leaf</tissue>
    </source>
</reference>
<dbReference type="InterPro" id="IPR019835">
    <property type="entry name" value="SWIB_domain"/>
</dbReference>
<reference evidence="2" key="2">
    <citation type="submission" date="2023-05" db="EMBL/GenBank/DDBJ databases">
        <authorList>
            <person name="Schelkunov M.I."/>
        </authorList>
    </citation>
    <scope>NUCLEOTIDE SEQUENCE</scope>
    <source>
        <strain evidence="2">Hsosn_3</strain>
        <tissue evidence="2">Leaf</tissue>
    </source>
</reference>
<accession>A0AAD8LYI1</accession>
<dbReference type="Pfam" id="PF02201">
    <property type="entry name" value="SWIB"/>
    <property type="match status" value="1"/>
</dbReference>
<dbReference type="PROSITE" id="PS51925">
    <property type="entry name" value="SWIB_MDM2"/>
    <property type="match status" value="1"/>
</dbReference>
<dbReference type="CDD" id="cd10567">
    <property type="entry name" value="SWIB-MDM2_like"/>
    <property type="match status" value="1"/>
</dbReference>
<feature type="domain" description="DM2" evidence="1">
    <location>
        <begin position="106"/>
        <end position="177"/>
    </location>
</feature>
<gene>
    <name evidence="2" type="ORF">POM88_052971</name>
</gene>
<dbReference type="EMBL" id="JAUIZM010000014">
    <property type="protein sequence ID" value="KAK1353133.1"/>
    <property type="molecule type" value="Genomic_DNA"/>
</dbReference>
<evidence type="ECO:0000313" key="2">
    <source>
        <dbReference type="EMBL" id="KAK1353133.1"/>
    </source>
</evidence>
<keyword evidence="3" id="KW-1185">Reference proteome</keyword>
<sequence>MLKQFPICSKRLLATKTSSCWGSSSRISIITTTTRRGASHHPKMEADQYTFGPYKIDNKEVFYSSPLSYAMVNLRPLLPVSIMDNIIFIQSKKQKKKVKRKRGGGGFTKVCSLSPELQKLTGVSELPRTEVVKQMWNYIREKNLQDPLHKRNIICDDALRDLFNVDSVKYVSLSYRG</sequence>
<organism evidence="2 3">
    <name type="scientific">Heracleum sosnowskyi</name>
    <dbReference type="NCBI Taxonomy" id="360622"/>
    <lineage>
        <taxon>Eukaryota</taxon>
        <taxon>Viridiplantae</taxon>
        <taxon>Streptophyta</taxon>
        <taxon>Embryophyta</taxon>
        <taxon>Tracheophyta</taxon>
        <taxon>Spermatophyta</taxon>
        <taxon>Magnoliopsida</taxon>
        <taxon>eudicotyledons</taxon>
        <taxon>Gunneridae</taxon>
        <taxon>Pentapetalae</taxon>
        <taxon>asterids</taxon>
        <taxon>campanulids</taxon>
        <taxon>Apiales</taxon>
        <taxon>Apiaceae</taxon>
        <taxon>Apioideae</taxon>
        <taxon>apioid superclade</taxon>
        <taxon>Tordylieae</taxon>
        <taxon>Tordyliinae</taxon>
        <taxon>Heracleum</taxon>
    </lineage>
</organism>
<name>A0AAD8LYI1_9APIA</name>
<dbReference type="Proteomes" id="UP001237642">
    <property type="component" value="Unassembled WGS sequence"/>
</dbReference>
<dbReference type="SUPFAM" id="SSF47592">
    <property type="entry name" value="SWIB/MDM2 domain"/>
    <property type="match status" value="1"/>
</dbReference>
<dbReference type="InterPro" id="IPR003121">
    <property type="entry name" value="SWIB_MDM2_domain"/>
</dbReference>
<dbReference type="InterPro" id="IPR036885">
    <property type="entry name" value="SWIB_MDM2_dom_sf"/>
</dbReference>
<dbReference type="Gene3D" id="1.10.245.10">
    <property type="entry name" value="SWIB/MDM2 domain"/>
    <property type="match status" value="1"/>
</dbReference>
<dbReference type="Gene3D" id="3.30.428.10">
    <property type="entry name" value="HIT-like"/>
    <property type="match status" value="1"/>
</dbReference>
<dbReference type="InterPro" id="IPR036265">
    <property type="entry name" value="HIT-like_sf"/>
</dbReference>
<dbReference type="PANTHER" id="PTHR13844">
    <property type="entry name" value="SWI/SNF-RELATED MATRIX-ASSOCIATED ACTIN-DEPENDENT REGULATOR OF CHROMATIN SUBFAMILY D"/>
    <property type="match status" value="1"/>
</dbReference>
<evidence type="ECO:0000313" key="3">
    <source>
        <dbReference type="Proteomes" id="UP001237642"/>
    </source>
</evidence>
<evidence type="ECO:0000259" key="1">
    <source>
        <dbReference type="PROSITE" id="PS51925"/>
    </source>
</evidence>
<protein>
    <recommendedName>
        <fullName evidence="1">DM2 domain-containing protein</fullName>
    </recommendedName>
</protein>
<dbReference type="AlphaFoldDB" id="A0AAD8LYI1"/>